<protein>
    <submittedName>
        <fullName evidence="15">Sodium:solute symporter</fullName>
    </submittedName>
</protein>
<keyword evidence="6" id="KW-0769">Symport</keyword>
<dbReference type="PANTHER" id="PTHR48086">
    <property type="entry name" value="SODIUM/PROLINE SYMPORTER-RELATED"/>
    <property type="match status" value="1"/>
</dbReference>
<keyword evidence="7 14" id="KW-1133">Transmembrane helix</keyword>
<sequence length="471" mass="51545">MFMGIRAGLNKEKSVEEFVAAGRSLNVFTMYFLMGGAIFSAFAFLGGPGWAYSKGAASFYILGYCAMGLIPWLLWGPKAYRMGRRYNYVTQAQLVSDRFQSKGLSALMAIISILAFIQYIALQIKGMAYVLNVTTDGLIPFWLGALLAYGVVLIYVFSSGVRGVAWTNVLQGLLMLVMAWVLGLWLPNKFHGGVGAMFNKIAQMDPEHLVVGTKMSWPAFSSALIVSILGFTMWPHLFMKSFTTNSEKTLKRTVALYPTFAIFMVPVLFIGFSGIGVVPKGTLDAADQILPYMLTKLNLPAGVLGLVAAATLAAAMSSSDTITHGAASVYTFDFHKKVINPNMDDRKSLIVTRIAVVIFCSVAYYIAVFGAKSLVALLLGAYGSIVQFFPIMFAVFFWPRATKQGAILGLLTGTIINFYLTISGFSIYDIHSGIWGLLGNTFVLIIVSLLTKPQDKEHVYKFVEESQIPVD</sequence>
<feature type="transmembrane region" description="Helical" evidence="14">
    <location>
        <begin position="297"/>
        <end position="315"/>
    </location>
</feature>
<dbReference type="Proteomes" id="UP000284177">
    <property type="component" value="Unassembled WGS sequence"/>
</dbReference>
<dbReference type="InterPro" id="IPR038377">
    <property type="entry name" value="Na/Glc_symporter_sf"/>
</dbReference>
<keyword evidence="16" id="KW-1185">Reference proteome</keyword>
<keyword evidence="3" id="KW-0813">Transport</keyword>
<feature type="transmembrane region" description="Helical" evidence="14">
    <location>
        <begin position="215"/>
        <end position="234"/>
    </location>
</feature>
<evidence type="ECO:0000256" key="1">
    <source>
        <dbReference type="ARBA" id="ARBA00004651"/>
    </source>
</evidence>
<comment type="catalytic activity">
    <reaction evidence="12">
        <text>L-proline(in) + Na(+)(in) = L-proline(out) + Na(+)(out)</text>
        <dbReference type="Rhea" id="RHEA:28967"/>
        <dbReference type="ChEBI" id="CHEBI:29101"/>
        <dbReference type="ChEBI" id="CHEBI:60039"/>
    </reaction>
</comment>
<evidence type="ECO:0000256" key="6">
    <source>
        <dbReference type="ARBA" id="ARBA00022847"/>
    </source>
</evidence>
<dbReference type="PROSITE" id="PS50283">
    <property type="entry name" value="NA_SOLUT_SYMP_3"/>
    <property type="match status" value="1"/>
</dbReference>
<feature type="transmembrane region" description="Helical" evidence="14">
    <location>
        <begin position="57"/>
        <end position="75"/>
    </location>
</feature>
<evidence type="ECO:0000313" key="16">
    <source>
        <dbReference type="Proteomes" id="UP000284177"/>
    </source>
</evidence>
<feature type="transmembrane region" description="Helical" evidence="14">
    <location>
        <begin position="255"/>
        <end position="277"/>
    </location>
</feature>
<comment type="similarity">
    <text evidence="2 13">Belongs to the sodium:solute symporter (SSF) (TC 2.A.21) family.</text>
</comment>
<keyword evidence="5 14" id="KW-0812">Transmembrane</keyword>
<keyword evidence="8" id="KW-0915">Sodium</keyword>
<feature type="transmembrane region" description="Helical" evidence="14">
    <location>
        <begin position="434"/>
        <end position="451"/>
    </location>
</feature>
<organism evidence="15 16">
    <name type="scientific">Thermohalobacter berrensis</name>
    <dbReference type="NCBI Taxonomy" id="99594"/>
    <lineage>
        <taxon>Bacteria</taxon>
        <taxon>Bacillati</taxon>
        <taxon>Bacillota</taxon>
        <taxon>Tissierellia</taxon>
        <taxon>Tissierellales</taxon>
        <taxon>Thermohalobacteraceae</taxon>
        <taxon>Thermohalobacter</taxon>
    </lineage>
</organism>
<keyword evidence="11" id="KW-0739">Sodium transport</keyword>
<evidence type="ECO:0000256" key="4">
    <source>
        <dbReference type="ARBA" id="ARBA00022475"/>
    </source>
</evidence>
<dbReference type="GO" id="GO:0015293">
    <property type="term" value="F:symporter activity"/>
    <property type="evidence" value="ECO:0007669"/>
    <property type="project" value="UniProtKB-KW"/>
</dbReference>
<dbReference type="Gene3D" id="1.20.1730.10">
    <property type="entry name" value="Sodium/glucose cotransporter"/>
    <property type="match status" value="1"/>
</dbReference>
<evidence type="ECO:0000256" key="7">
    <source>
        <dbReference type="ARBA" id="ARBA00022989"/>
    </source>
</evidence>
<evidence type="ECO:0000256" key="3">
    <source>
        <dbReference type="ARBA" id="ARBA00022448"/>
    </source>
</evidence>
<dbReference type="Pfam" id="PF00474">
    <property type="entry name" value="SSF"/>
    <property type="match status" value="1"/>
</dbReference>
<evidence type="ECO:0000256" key="14">
    <source>
        <dbReference type="SAM" id="Phobius"/>
    </source>
</evidence>
<evidence type="ECO:0000313" key="15">
    <source>
        <dbReference type="EMBL" id="RKD32494.1"/>
    </source>
</evidence>
<dbReference type="GO" id="GO:0006814">
    <property type="term" value="P:sodium ion transport"/>
    <property type="evidence" value="ECO:0007669"/>
    <property type="project" value="UniProtKB-KW"/>
</dbReference>
<reference evidence="15 16" key="1">
    <citation type="submission" date="2016-08" db="EMBL/GenBank/DDBJ databases">
        <title>Novel Firmicutes and Novel Genomes.</title>
        <authorList>
            <person name="Poppleton D.I."/>
            <person name="Gribaldo S."/>
        </authorList>
    </citation>
    <scope>NUCLEOTIDE SEQUENCE [LARGE SCALE GENOMIC DNA]</scope>
    <source>
        <strain evidence="15 16">CTT3</strain>
    </source>
</reference>
<feature type="transmembrane region" description="Helical" evidence="14">
    <location>
        <begin position="103"/>
        <end position="121"/>
    </location>
</feature>
<keyword evidence="9" id="KW-0406">Ion transport</keyword>
<evidence type="ECO:0000256" key="11">
    <source>
        <dbReference type="ARBA" id="ARBA00023201"/>
    </source>
</evidence>
<evidence type="ECO:0000256" key="9">
    <source>
        <dbReference type="ARBA" id="ARBA00023065"/>
    </source>
</evidence>
<evidence type="ECO:0000256" key="13">
    <source>
        <dbReference type="RuleBase" id="RU362091"/>
    </source>
</evidence>
<evidence type="ECO:0000256" key="8">
    <source>
        <dbReference type="ARBA" id="ARBA00023053"/>
    </source>
</evidence>
<dbReference type="PANTHER" id="PTHR48086:SF3">
    <property type="entry name" value="SODIUM_PROLINE SYMPORTER"/>
    <property type="match status" value="1"/>
</dbReference>
<name>A0A419T4N0_9FIRM</name>
<evidence type="ECO:0000256" key="12">
    <source>
        <dbReference type="ARBA" id="ARBA00033708"/>
    </source>
</evidence>
<accession>A0A419T4N0</accession>
<dbReference type="AlphaFoldDB" id="A0A419T4N0"/>
<feature type="transmembrane region" description="Helical" evidence="14">
    <location>
        <begin position="405"/>
        <end position="428"/>
    </location>
</feature>
<feature type="transmembrane region" description="Helical" evidence="14">
    <location>
        <begin position="141"/>
        <end position="158"/>
    </location>
</feature>
<feature type="transmembrane region" description="Helical" evidence="14">
    <location>
        <begin position="350"/>
        <end position="368"/>
    </location>
</feature>
<evidence type="ECO:0000256" key="10">
    <source>
        <dbReference type="ARBA" id="ARBA00023136"/>
    </source>
</evidence>
<dbReference type="InterPro" id="IPR001734">
    <property type="entry name" value="Na/solute_symporter"/>
</dbReference>
<evidence type="ECO:0000256" key="2">
    <source>
        <dbReference type="ARBA" id="ARBA00006434"/>
    </source>
</evidence>
<proteinExistence type="inferred from homology"/>
<comment type="subcellular location">
    <subcellularLocation>
        <location evidence="1">Cell membrane</location>
        <topology evidence="1">Multi-pass membrane protein</topology>
    </subcellularLocation>
</comment>
<dbReference type="InterPro" id="IPR050277">
    <property type="entry name" value="Sodium:Solute_Symporter"/>
</dbReference>
<keyword evidence="4" id="KW-1003">Cell membrane</keyword>
<feature type="transmembrane region" description="Helical" evidence="14">
    <location>
        <begin position="31"/>
        <end position="51"/>
    </location>
</feature>
<comment type="caution">
    <text evidence="15">The sequence shown here is derived from an EMBL/GenBank/DDBJ whole genome shotgun (WGS) entry which is preliminary data.</text>
</comment>
<dbReference type="EMBL" id="MCIB01000011">
    <property type="protein sequence ID" value="RKD32494.1"/>
    <property type="molecule type" value="Genomic_DNA"/>
</dbReference>
<feature type="transmembrane region" description="Helical" evidence="14">
    <location>
        <begin position="374"/>
        <end position="398"/>
    </location>
</feature>
<feature type="transmembrane region" description="Helical" evidence="14">
    <location>
        <begin position="165"/>
        <end position="186"/>
    </location>
</feature>
<keyword evidence="10 14" id="KW-0472">Membrane</keyword>
<dbReference type="GO" id="GO:0005886">
    <property type="term" value="C:plasma membrane"/>
    <property type="evidence" value="ECO:0007669"/>
    <property type="project" value="UniProtKB-SubCell"/>
</dbReference>
<evidence type="ECO:0000256" key="5">
    <source>
        <dbReference type="ARBA" id="ARBA00022692"/>
    </source>
</evidence>
<gene>
    <name evidence="15" type="ORF">BET03_11080</name>
</gene>
<dbReference type="CDD" id="cd10322">
    <property type="entry name" value="SLC5sbd"/>
    <property type="match status" value="1"/>
</dbReference>